<dbReference type="OrthoDB" id="5189174at2"/>
<proteinExistence type="predicted"/>
<sequence>MTLFGIDTRVRDLAEADHLIHELSARLRLPGNAVACTHLVREGGPHIAVSLWVPPGFEGLWNELTRLSESGSAGVASGTARCGHPDLAETASDAAVEHLSRKGGRAVTYPGAAELTGTVPFRYVLERTAIERIVVVGGADEPGEDDLLETRDHVRPEWRDGELALAVTPVAGGRFAPFEVPDPTPCRAGHR</sequence>
<evidence type="ECO:0000313" key="2">
    <source>
        <dbReference type="Proteomes" id="UP000319769"/>
    </source>
</evidence>
<dbReference type="Proteomes" id="UP000319769">
    <property type="component" value="Unassembled WGS sequence"/>
</dbReference>
<dbReference type="RefSeq" id="WP_144757208.1">
    <property type="nucleotide sequence ID" value="NZ_VMNW02000113.1"/>
</dbReference>
<gene>
    <name evidence="1" type="ORF">FPZ12_040660</name>
</gene>
<comment type="caution">
    <text evidence="1">The sequence shown here is derived from an EMBL/GenBank/DDBJ whole genome shotgun (WGS) entry which is preliminary data.</text>
</comment>
<accession>A0A5N0US88</accession>
<dbReference type="AlphaFoldDB" id="A0A5N0US88"/>
<evidence type="ECO:0000313" key="1">
    <source>
        <dbReference type="EMBL" id="KAA9150737.1"/>
    </source>
</evidence>
<protein>
    <submittedName>
        <fullName evidence="1">Uncharacterized protein</fullName>
    </submittedName>
</protein>
<dbReference type="EMBL" id="VMNW02000113">
    <property type="protein sequence ID" value="KAA9150737.1"/>
    <property type="molecule type" value="Genomic_DNA"/>
</dbReference>
<keyword evidence="2" id="KW-1185">Reference proteome</keyword>
<name>A0A5N0US88_9PSEU</name>
<reference evidence="1" key="1">
    <citation type="submission" date="2019-09" db="EMBL/GenBank/DDBJ databases">
        <authorList>
            <person name="Teo W.F.A."/>
            <person name="Duangmal K."/>
        </authorList>
    </citation>
    <scope>NUCLEOTIDE SEQUENCE [LARGE SCALE GENOMIC DNA]</scope>
    <source>
        <strain evidence="1">K81G1</strain>
    </source>
</reference>
<organism evidence="1 2">
    <name type="scientific">Amycolatopsis acidicola</name>
    <dbReference type="NCBI Taxonomy" id="2596893"/>
    <lineage>
        <taxon>Bacteria</taxon>
        <taxon>Bacillati</taxon>
        <taxon>Actinomycetota</taxon>
        <taxon>Actinomycetes</taxon>
        <taxon>Pseudonocardiales</taxon>
        <taxon>Pseudonocardiaceae</taxon>
        <taxon>Amycolatopsis</taxon>
    </lineage>
</organism>